<evidence type="ECO:0000313" key="6">
    <source>
        <dbReference type="EMBL" id="PTR08731.1"/>
    </source>
</evidence>
<reference evidence="6 7" key="1">
    <citation type="submission" date="2018-04" db="EMBL/GenBank/DDBJ databases">
        <title>Genomic Encyclopedia of Type Strains, Phase III (KMG-III): the genomes of soil and plant-associated and newly described type strains.</title>
        <authorList>
            <person name="Whitman W."/>
        </authorList>
    </citation>
    <scope>NUCLEOTIDE SEQUENCE [LARGE SCALE GENOMIC DNA]</scope>
    <source>
        <strain evidence="6 7">KA25</strain>
    </source>
</reference>
<evidence type="ECO:0000256" key="3">
    <source>
        <dbReference type="ARBA" id="ARBA00022741"/>
    </source>
</evidence>
<keyword evidence="2" id="KW-0813">Transport</keyword>
<dbReference type="InterPro" id="IPR050166">
    <property type="entry name" value="ABC_transporter_ATP-bind"/>
</dbReference>
<dbReference type="InterPro" id="IPR017871">
    <property type="entry name" value="ABC_transporter-like_CS"/>
</dbReference>
<dbReference type="InterPro" id="IPR003593">
    <property type="entry name" value="AAA+_ATPase"/>
</dbReference>
<dbReference type="InterPro" id="IPR027417">
    <property type="entry name" value="P-loop_NTPase"/>
</dbReference>
<organism evidence="6 7">
    <name type="scientific">Cereibacter azotoformans</name>
    <dbReference type="NCBI Taxonomy" id="43057"/>
    <lineage>
        <taxon>Bacteria</taxon>
        <taxon>Pseudomonadati</taxon>
        <taxon>Pseudomonadota</taxon>
        <taxon>Alphaproteobacteria</taxon>
        <taxon>Rhodobacterales</taxon>
        <taxon>Paracoccaceae</taxon>
        <taxon>Cereibacter</taxon>
    </lineage>
</organism>
<evidence type="ECO:0000313" key="7">
    <source>
        <dbReference type="Proteomes" id="UP000244060"/>
    </source>
</evidence>
<evidence type="ECO:0000256" key="1">
    <source>
        <dbReference type="ARBA" id="ARBA00005417"/>
    </source>
</evidence>
<accession>A0A2T5JN60</accession>
<dbReference type="Gene3D" id="3.40.50.300">
    <property type="entry name" value="P-loop containing nucleotide triphosphate hydrolases"/>
    <property type="match status" value="1"/>
</dbReference>
<keyword evidence="7" id="KW-1185">Reference proteome</keyword>
<dbReference type="PANTHER" id="PTHR42788">
    <property type="entry name" value="TAURINE IMPORT ATP-BINDING PROTEIN-RELATED"/>
    <property type="match status" value="1"/>
</dbReference>
<sequence>MGFGIEGSARIGGRVLFRDIALPLAPGWTCLLGASGAGKSTILRLVAGLPTGAEFEGQVRAPRRIAWMAQRDLLQERSSLLGNVLLGRRLSGARADAARARELLALVGLEGQEARRPASLSGGQRQRVALARALMEEAPLALLDEPFSALDAGTRRRMQDLALERLSGAAVLMVTHDPMEALRMGNRVWLLEGGTLSPVALPPGPVPRPLPALAAEAERLMARLAA</sequence>
<keyword evidence="4 6" id="KW-0067">ATP-binding</keyword>
<dbReference type="EMBL" id="QAOT01000034">
    <property type="protein sequence ID" value="PTR08731.1"/>
    <property type="molecule type" value="Genomic_DNA"/>
</dbReference>
<dbReference type="GO" id="GO:0016887">
    <property type="term" value="F:ATP hydrolysis activity"/>
    <property type="evidence" value="ECO:0007669"/>
    <property type="project" value="InterPro"/>
</dbReference>
<dbReference type="AlphaFoldDB" id="A0A2T5JN60"/>
<dbReference type="SUPFAM" id="SSF52540">
    <property type="entry name" value="P-loop containing nucleoside triphosphate hydrolases"/>
    <property type="match status" value="1"/>
</dbReference>
<gene>
    <name evidence="6" type="ORF">C8J28_13418</name>
</gene>
<dbReference type="GO" id="GO:0005524">
    <property type="term" value="F:ATP binding"/>
    <property type="evidence" value="ECO:0007669"/>
    <property type="project" value="UniProtKB-KW"/>
</dbReference>
<dbReference type="Proteomes" id="UP000244060">
    <property type="component" value="Unassembled WGS sequence"/>
</dbReference>
<feature type="domain" description="ABC transporter" evidence="5">
    <location>
        <begin position="1"/>
        <end position="218"/>
    </location>
</feature>
<proteinExistence type="inferred from homology"/>
<dbReference type="InterPro" id="IPR003439">
    <property type="entry name" value="ABC_transporter-like_ATP-bd"/>
</dbReference>
<comment type="similarity">
    <text evidence="1">Belongs to the ABC transporter superfamily.</text>
</comment>
<dbReference type="PROSITE" id="PS50893">
    <property type="entry name" value="ABC_TRANSPORTER_2"/>
    <property type="match status" value="1"/>
</dbReference>
<comment type="caution">
    <text evidence="6">The sequence shown here is derived from an EMBL/GenBank/DDBJ whole genome shotgun (WGS) entry which is preliminary data.</text>
</comment>
<dbReference type="Pfam" id="PF00005">
    <property type="entry name" value="ABC_tran"/>
    <property type="match status" value="1"/>
</dbReference>
<dbReference type="RefSeq" id="WP_011907643.1">
    <property type="nucleotide sequence ID" value="NZ_CP089965.1"/>
</dbReference>
<dbReference type="OrthoDB" id="9802264at2"/>
<evidence type="ECO:0000256" key="4">
    <source>
        <dbReference type="ARBA" id="ARBA00022840"/>
    </source>
</evidence>
<name>A0A2T5JN60_9RHOB</name>
<evidence type="ECO:0000256" key="2">
    <source>
        <dbReference type="ARBA" id="ARBA00022448"/>
    </source>
</evidence>
<dbReference type="PANTHER" id="PTHR42788:SF19">
    <property type="entry name" value="ALIPHATIC SULFONATES IMPORT ATP-BINDING PROTEIN SSUB 2"/>
    <property type="match status" value="1"/>
</dbReference>
<evidence type="ECO:0000259" key="5">
    <source>
        <dbReference type="PROSITE" id="PS50893"/>
    </source>
</evidence>
<dbReference type="PROSITE" id="PS00211">
    <property type="entry name" value="ABC_TRANSPORTER_1"/>
    <property type="match status" value="1"/>
</dbReference>
<protein>
    <submittedName>
        <fullName evidence="6">Putative hydroxymethylpyrimidine transport system ATP-binding protein</fullName>
    </submittedName>
</protein>
<keyword evidence="3" id="KW-0547">Nucleotide-binding</keyword>
<dbReference type="SMART" id="SM00382">
    <property type="entry name" value="AAA"/>
    <property type="match status" value="1"/>
</dbReference>